<sequence length="132" mass="15082">MTPILNAAPGSRKEVYATRHVQARNSIERCFGLLKARWRCLLKHRILHYHAHVASEIIHACCVLHNIALHARLPPPTDVAEQHGHGNDIQALPTDSSSQDDLMRGRAMLNGLENRILLFNNYYCLYKIQDCY</sequence>
<dbReference type="Pfam" id="PF13359">
    <property type="entry name" value="DDE_Tnp_4"/>
    <property type="match status" value="1"/>
</dbReference>
<comment type="caution">
    <text evidence="5">The sequence shown here is derived from an EMBL/GenBank/DDBJ whole genome shotgun (WGS) entry which is preliminary data.</text>
</comment>
<evidence type="ECO:0000259" key="4">
    <source>
        <dbReference type="Pfam" id="PF13359"/>
    </source>
</evidence>
<evidence type="ECO:0000256" key="1">
    <source>
        <dbReference type="ARBA" id="ARBA00001968"/>
    </source>
</evidence>
<reference evidence="5 6" key="1">
    <citation type="submission" date="2024-06" db="EMBL/GenBank/DDBJ databases">
        <title>A chromosome-level genome assembly of beet webworm, Loxostege sticticalis.</title>
        <authorList>
            <person name="Zhang Y."/>
        </authorList>
    </citation>
    <scope>NUCLEOTIDE SEQUENCE [LARGE SCALE GENOMIC DNA]</scope>
    <source>
        <strain evidence="5">AQ028</strain>
        <tissue evidence="5">Male pupae</tissue>
    </source>
</reference>
<proteinExistence type="predicted"/>
<name>A0ABD0SVQ3_LOXSC</name>
<feature type="region of interest" description="Disordered" evidence="3">
    <location>
        <begin position="78"/>
        <end position="98"/>
    </location>
</feature>
<feature type="domain" description="DDE Tnp4" evidence="4">
    <location>
        <begin position="12"/>
        <end position="66"/>
    </location>
</feature>
<comment type="cofactor">
    <cofactor evidence="1">
        <name>a divalent metal cation</name>
        <dbReference type="ChEBI" id="CHEBI:60240"/>
    </cofactor>
</comment>
<evidence type="ECO:0000256" key="3">
    <source>
        <dbReference type="SAM" id="MobiDB-lite"/>
    </source>
</evidence>
<evidence type="ECO:0000256" key="2">
    <source>
        <dbReference type="ARBA" id="ARBA00022723"/>
    </source>
</evidence>
<evidence type="ECO:0000313" key="5">
    <source>
        <dbReference type="EMBL" id="KAL0829837.1"/>
    </source>
</evidence>
<evidence type="ECO:0000313" key="6">
    <source>
        <dbReference type="Proteomes" id="UP001549921"/>
    </source>
</evidence>
<gene>
    <name evidence="5" type="ORF">ABMA28_003320</name>
</gene>
<dbReference type="Proteomes" id="UP001549921">
    <property type="component" value="Unassembled WGS sequence"/>
</dbReference>
<protein>
    <recommendedName>
        <fullName evidence="4">DDE Tnp4 domain-containing protein</fullName>
    </recommendedName>
</protein>
<organism evidence="5 6">
    <name type="scientific">Loxostege sticticalis</name>
    <name type="common">Beet webworm moth</name>
    <dbReference type="NCBI Taxonomy" id="481309"/>
    <lineage>
        <taxon>Eukaryota</taxon>
        <taxon>Metazoa</taxon>
        <taxon>Ecdysozoa</taxon>
        <taxon>Arthropoda</taxon>
        <taxon>Hexapoda</taxon>
        <taxon>Insecta</taxon>
        <taxon>Pterygota</taxon>
        <taxon>Neoptera</taxon>
        <taxon>Endopterygota</taxon>
        <taxon>Lepidoptera</taxon>
        <taxon>Glossata</taxon>
        <taxon>Ditrysia</taxon>
        <taxon>Pyraloidea</taxon>
        <taxon>Crambidae</taxon>
        <taxon>Pyraustinae</taxon>
        <taxon>Loxostege</taxon>
    </lineage>
</organism>
<dbReference type="EMBL" id="JBEDNZ010000014">
    <property type="protein sequence ID" value="KAL0829837.1"/>
    <property type="molecule type" value="Genomic_DNA"/>
</dbReference>
<dbReference type="AlphaFoldDB" id="A0ABD0SVQ3"/>
<accession>A0ABD0SVQ3</accession>
<dbReference type="InterPro" id="IPR027806">
    <property type="entry name" value="HARBI1_dom"/>
</dbReference>
<dbReference type="GO" id="GO:0046872">
    <property type="term" value="F:metal ion binding"/>
    <property type="evidence" value="ECO:0007669"/>
    <property type="project" value="UniProtKB-KW"/>
</dbReference>
<keyword evidence="2" id="KW-0479">Metal-binding</keyword>